<reference evidence="2" key="1">
    <citation type="submission" date="2021-11" db="EMBL/GenBank/DDBJ databases">
        <title>Cultivation dependent microbiological survey of springs from the worlds oldest radium mine currently devoted to the extraction of radon-saturated water.</title>
        <authorList>
            <person name="Kapinusova G."/>
            <person name="Smrhova T."/>
            <person name="Strejcek M."/>
            <person name="Suman J."/>
            <person name="Jani K."/>
            <person name="Pajer P."/>
            <person name="Uhlik O."/>
        </authorList>
    </citation>
    <scope>NUCLEOTIDE SEQUENCE [LARGE SCALE GENOMIC DNA]</scope>
    <source>
        <strain evidence="2">J379</strain>
    </source>
</reference>
<gene>
    <name evidence="1" type="ORF">LRS13_11870</name>
</gene>
<dbReference type="RefSeq" id="WP_353866600.1">
    <property type="nucleotide sequence ID" value="NZ_CP088295.1"/>
</dbReference>
<dbReference type="Proteomes" id="UP001058860">
    <property type="component" value="Chromosome"/>
</dbReference>
<name>A0ABY5PPF2_9ACTN</name>
<evidence type="ECO:0000313" key="2">
    <source>
        <dbReference type="Proteomes" id="UP001058860"/>
    </source>
</evidence>
<dbReference type="SUPFAM" id="SSF50475">
    <property type="entry name" value="FMN-binding split barrel"/>
    <property type="match status" value="1"/>
</dbReference>
<dbReference type="EMBL" id="CP088295">
    <property type="protein sequence ID" value="UUY06172.1"/>
    <property type="molecule type" value="Genomic_DNA"/>
</dbReference>
<dbReference type="InterPro" id="IPR012349">
    <property type="entry name" value="Split_barrel_FMN-bd"/>
</dbReference>
<protein>
    <submittedName>
        <fullName evidence="1">Pyridoxamine 5'-phosphate oxidase family protein</fullName>
    </submittedName>
</protein>
<keyword evidence="2" id="KW-1185">Reference proteome</keyword>
<dbReference type="PANTHER" id="PTHR39336">
    <property type="entry name" value="PYRIDOXAMINE PHOSPHATE OXIDASE FAMILY PROTEIN (AFU_ORTHOLOGUE AFUA_6G11440)"/>
    <property type="match status" value="1"/>
</dbReference>
<organism evidence="1 2">
    <name type="scientific">Svornostia abyssi</name>
    <dbReference type="NCBI Taxonomy" id="2898438"/>
    <lineage>
        <taxon>Bacteria</taxon>
        <taxon>Bacillati</taxon>
        <taxon>Actinomycetota</taxon>
        <taxon>Thermoleophilia</taxon>
        <taxon>Solirubrobacterales</taxon>
        <taxon>Baekduiaceae</taxon>
        <taxon>Svornostia</taxon>
    </lineage>
</organism>
<dbReference type="Gene3D" id="2.30.110.10">
    <property type="entry name" value="Electron Transport, Fmn-binding Protein, Chain A"/>
    <property type="match status" value="1"/>
</dbReference>
<dbReference type="PANTHER" id="PTHR39336:SF1">
    <property type="entry name" value="PYRIDOXAMINE PHOSPHATE OXIDASE FAMILY PROTEIN (AFU_ORTHOLOGUE AFUA_6G11440)"/>
    <property type="match status" value="1"/>
</dbReference>
<sequence length="198" mass="21916">MKEFDQLDEKLVDWIGRQRMYFVGTAPSGDDGLVNISPKGWMDSFRVLGPRQVAYLDVFGSGVETIAHLKQNGRIVVMLCAFEGGPRILRLHGHGDVLEHGTPAFDRLIGAFPVGATQGGERSIRSIIRVDVERIADSCGYGVPRMDYVGERDQYERGTAVKERKQGAEELLEFRRKRAAVSLDGLPALTQPDVSSRA</sequence>
<proteinExistence type="predicted"/>
<evidence type="ECO:0000313" key="1">
    <source>
        <dbReference type="EMBL" id="UUY06172.1"/>
    </source>
</evidence>
<accession>A0ABY5PPF2</accession>